<sequence length="1296" mass="142933">MAQTLFITALILVVVCANNGTIPSSCPVGCVCVNTTDVSCREVKSGLSHLPTTTRSLEVLNTSNPEVIADISAAKRSGLTELTLRNCLIHDLKRAAFTNLNKLTRLNLSSNFLTNLQDGVFTQLSSLQVLNLSRNFISDVSNQWLKGVQNLQVLDMSSNNISNLKEDVFACLPTLQRLSLSENQISVLLPSALSGLNNSLRCLDLSFNKISLLNNSVFSGLQSLQLLNLAGNNLESLNGDYFQGLTGLQQLDVSANHISSLDDGCFSEMNNLQRLNLSGNRLHALSDQCFRDLLHLQQLDVSRNRISSVSPDTFQSMGSLTELILADNPVLGRLQQQLMVLVGTGRRLQTVDVSRSGLTQVPAALTRSIRTLQLAGNSVTTIRCGDLDSYPLLQLLNLADNQLEELEEDALGRLEVLSTLYLSGNHLVIIPRSLPSGLITLHLQRNHIQQLNSSDLQGLPHLKHLSLCCSGITVIQNGAFSQLTALETLDISENPLKSLPGNALSGPLMTVLRLSHLGGIISSASDATEMSFPVTSPERLEVLDLESSPALAHQLLADTAALAAFRQLRELNLISTGLTNLRSDLFHFLPRLRTLRLNGNQWECEGMLWLANWVRQQQKHQQQELETSLQGAYCASPPHLTSTPVIQLRDADFNITTNNNNGSSTIFFTPVESNTYEATTEARYAASVSRKMFSVFRIHNTQIPDNKEPSTEDPLHKKYTAFTKHPAPSIGPFTDMNRSTTTLDTAALSPINVISTIPTTTPHKTSSTANNAYTTPSTLTGSEEFIFNTTIYEGDLITNMYSTNSSVTNRSPDNDVDFKSVNYTDTTTSGTFLINQIPNNSNIHSMLATTKTRTVISPAGDSTKQTQIMFPTIPKFKPHVKEMNITVHDDKTVFTDKNSMQGTHKSPHHIGNVTTVQNQNISSKTVNKFVGTNITNFETRKTYINNPSNSTKTLFINKPWAQHKFFPNSKNKNFLPNNEPLQSAHSNLNVHKLISNHIKNDTVLPQEFSNKDLQKFKHYQGNSFKKIMQGDETLNADSEGNKTSDNNNPMEASIFNKTSEKYNYDSSDFRNQSANKTANDMKFGYYMVMKHEAINTSTNHSNPNSKIQPKIPLHSSVHNSVHRNHSTKIPTGFYTNKPKLADRNNSESFGKVVPQHRNATSSDVNYSGNISYINMQEKSDSSTGHSTNITSLLEGENLVFENVTLSTGDVSVFYSSRASDTFASGAHVTVKENISTSLVSGSHPSMFVLLGVGLAMAVAFAMAMSHCANRRRRQAVEYSRQQDIEVRSMSSIGDLW</sequence>
<feature type="chain" id="PRO_5026764135" description="LRRCT domain-containing protein" evidence="4">
    <location>
        <begin position="18"/>
        <end position="1296"/>
    </location>
</feature>
<evidence type="ECO:0000256" key="1">
    <source>
        <dbReference type="ARBA" id="ARBA00022614"/>
    </source>
</evidence>
<keyword evidence="1" id="KW-0433">Leucine-rich repeat</keyword>
<evidence type="ECO:0000313" key="5">
    <source>
        <dbReference type="EMBL" id="GFG32723.1"/>
    </source>
</evidence>
<accession>A0A6L2PJK4</accession>
<evidence type="ECO:0000256" key="2">
    <source>
        <dbReference type="ARBA" id="ARBA00022737"/>
    </source>
</evidence>
<dbReference type="PROSITE" id="PS51450">
    <property type="entry name" value="LRR"/>
    <property type="match status" value="9"/>
</dbReference>
<dbReference type="EMBL" id="BLKM01008175">
    <property type="protein sequence ID" value="GFG32723.1"/>
    <property type="molecule type" value="Genomic_DNA"/>
</dbReference>
<dbReference type="Pfam" id="PF13855">
    <property type="entry name" value="LRR_8"/>
    <property type="match status" value="4"/>
</dbReference>
<dbReference type="InParanoid" id="A0A6L2PJK4"/>
<dbReference type="Proteomes" id="UP000502823">
    <property type="component" value="Unassembled WGS sequence"/>
</dbReference>
<keyword evidence="3" id="KW-0472">Membrane</keyword>
<dbReference type="InterPro" id="IPR003591">
    <property type="entry name" value="Leu-rich_rpt_typical-subtyp"/>
</dbReference>
<dbReference type="SMART" id="SM00369">
    <property type="entry name" value="LRR_TYP"/>
    <property type="match status" value="15"/>
</dbReference>
<dbReference type="Gene3D" id="3.80.10.10">
    <property type="entry name" value="Ribonuclease Inhibitor"/>
    <property type="match status" value="6"/>
</dbReference>
<dbReference type="SUPFAM" id="SSF52058">
    <property type="entry name" value="L domain-like"/>
    <property type="match status" value="1"/>
</dbReference>
<keyword evidence="6" id="KW-1185">Reference proteome</keyword>
<protein>
    <recommendedName>
        <fullName evidence="7">LRRCT domain-containing protein</fullName>
    </recommendedName>
</protein>
<dbReference type="PANTHER" id="PTHR24366:SF171">
    <property type="entry name" value="LEUCINE RICH REPEAT NEURONAL 4"/>
    <property type="match status" value="1"/>
</dbReference>
<evidence type="ECO:0008006" key="7">
    <source>
        <dbReference type="Google" id="ProtNLM"/>
    </source>
</evidence>
<dbReference type="SMART" id="SM00364">
    <property type="entry name" value="LRR_BAC"/>
    <property type="match status" value="6"/>
</dbReference>
<keyword evidence="3" id="KW-1133">Transmembrane helix</keyword>
<keyword evidence="3" id="KW-0812">Transmembrane</keyword>
<evidence type="ECO:0000256" key="3">
    <source>
        <dbReference type="SAM" id="Phobius"/>
    </source>
</evidence>
<dbReference type="PANTHER" id="PTHR24366">
    <property type="entry name" value="IG(IMMUNOGLOBULIN) AND LRR(LEUCINE RICH REPEAT) DOMAINS"/>
    <property type="match status" value="1"/>
</dbReference>
<feature type="transmembrane region" description="Helical" evidence="3">
    <location>
        <begin position="1246"/>
        <end position="1264"/>
    </location>
</feature>
<reference evidence="6" key="1">
    <citation type="submission" date="2020-01" db="EMBL/GenBank/DDBJ databases">
        <title>Draft genome sequence of the Termite Coptotermes fromosanus.</title>
        <authorList>
            <person name="Itakura S."/>
            <person name="Yosikawa Y."/>
            <person name="Umezawa K."/>
        </authorList>
    </citation>
    <scope>NUCLEOTIDE SEQUENCE [LARGE SCALE GENOMIC DNA]</scope>
</reference>
<name>A0A6L2PJK4_COPFO</name>
<evidence type="ECO:0000313" key="6">
    <source>
        <dbReference type="Proteomes" id="UP000502823"/>
    </source>
</evidence>
<organism evidence="5 6">
    <name type="scientific">Coptotermes formosanus</name>
    <name type="common">Formosan subterranean termite</name>
    <dbReference type="NCBI Taxonomy" id="36987"/>
    <lineage>
        <taxon>Eukaryota</taxon>
        <taxon>Metazoa</taxon>
        <taxon>Ecdysozoa</taxon>
        <taxon>Arthropoda</taxon>
        <taxon>Hexapoda</taxon>
        <taxon>Insecta</taxon>
        <taxon>Pterygota</taxon>
        <taxon>Neoptera</taxon>
        <taxon>Polyneoptera</taxon>
        <taxon>Dictyoptera</taxon>
        <taxon>Blattodea</taxon>
        <taxon>Blattoidea</taxon>
        <taxon>Termitoidae</taxon>
        <taxon>Rhinotermitidae</taxon>
        <taxon>Coptotermes</taxon>
    </lineage>
</organism>
<keyword evidence="2" id="KW-0677">Repeat</keyword>
<dbReference type="FunFam" id="3.80.10.10:FF:001164">
    <property type="entry name" value="GH01279p"/>
    <property type="match status" value="1"/>
</dbReference>
<proteinExistence type="predicted"/>
<keyword evidence="4" id="KW-0732">Signal</keyword>
<evidence type="ECO:0000256" key="4">
    <source>
        <dbReference type="SAM" id="SignalP"/>
    </source>
</evidence>
<dbReference type="InterPro" id="IPR001611">
    <property type="entry name" value="Leu-rich_rpt"/>
</dbReference>
<dbReference type="InterPro" id="IPR032675">
    <property type="entry name" value="LRR_dom_sf"/>
</dbReference>
<comment type="caution">
    <text evidence="5">The sequence shown here is derived from an EMBL/GenBank/DDBJ whole genome shotgun (WGS) entry which is preliminary data.</text>
</comment>
<dbReference type="OrthoDB" id="28057at2759"/>
<dbReference type="SMART" id="SM00365">
    <property type="entry name" value="LRR_SD22"/>
    <property type="match status" value="5"/>
</dbReference>
<dbReference type="SUPFAM" id="SSF52047">
    <property type="entry name" value="RNI-like"/>
    <property type="match status" value="1"/>
</dbReference>
<gene>
    <name evidence="5" type="ORF">Cfor_06480</name>
</gene>
<feature type="signal peptide" evidence="4">
    <location>
        <begin position="1"/>
        <end position="17"/>
    </location>
</feature>